<dbReference type="EC" id="2.3.1.-" evidence="2"/>
<dbReference type="Gene3D" id="3.40.630.30">
    <property type="match status" value="1"/>
</dbReference>
<proteinExistence type="predicted"/>
<accession>A0ABW2P8Z7</accession>
<dbReference type="GO" id="GO:0016746">
    <property type="term" value="F:acyltransferase activity"/>
    <property type="evidence" value="ECO:0007669"/>
    <property type="project" value="UniProtKB-KW"/>
</dbReference>
<dbReference type="Pfam" id="PF00583">
    <property type="entry name" value="Acetyltransf_1"/>
    <property type="match status" value="1"/>
</dbReference>
<dbReference type="Proteomes" id="UP001596496">
    <property type="component" value="Unassembled WGS sequence"/>
</dbReference>
<reference evidence="3" key="1">
    <citation type="journal article" date="2019" name="Int. J. Syst. Evol. Microbiol.">
        <title>The Global Catalogue of Microorganisms (GCM) 10K type strain sequencing project: providing services to taxonomists for standard genome sequencing and annotation.</title>
        <authorList>
            <consortium name="The Broad Institute Genomics Platform"/>
            <consortium name="The Broad Institute Genome Sequencing Center for Infectious Disease"/>
            <person name="Wu L."/>
            <person name="Ma J."/>
        </authorList>
    </citation>
    <scope>NUCLEOTIDE SEQUENCE [LARGE SCALE GENOMIC DNA]</scope>
    <source>
        <strain evidence="3">CECT 7649</strain>
    </source>
</reference>
<comment type="caution">
    <text evidence="2">The sequence shown here is derived from an EMBL/GenBank/DDBJ whole genome shotgun (WGS) entry which is preliminary data.</text>
</comment>
<name>A0ABW2P8Z7_9ACTN</name>
<dbReference type="InterPro" id="IPR016181">
    <property type="entry name" value="Acyl_CoA_acyltransferase"/>
</dbReference>
<dbReference type="SUPFAM" id="SSF55729">
    <property type="entry name" value="Acyl-CoA N-acyltransferases (Nat)"/>
    <property type="match status" value="1"/>
</dbReference>
<gene>
    <name evidence="2" type="ORF">ACFQSB_19875</name>
</gene>
<feature type="domain" description="N-acetyltransferase" evidence="1">
    <location>
        <begin position="179"/>
        <end position="328"/>
    </location>
</feature>
<keyword evidence="3" id="KW-1185">Reference proteome</keyword>
<protein>
    <submittedName>
        <fullName evidence="2">GNAT family N-acetyltransferase</fullName>
        <ecNumber evidence="2">2.3.1.-</ecNumber>
    </submittedName>
</protein>
<dbReference type="EMBL" id="JBHTCG010000012">
    <property type="protein sequence ID" value="MFC7384480.1"/>
    <property type="molecule type" value="Genomic_DNA"/>
</dbReference>
<evidence type="ECO:0000313" key="2">
    <source>
        <dbReference type="EMBL" id="MFC7384480.1"/>
    </source>
</evidence>
<dbReference type="CDD" id="cd04301">
    <property type="entry name" value="NAT_SF"/>
    <property type="match status" value="1"/>
</dbReference>
<evidence type="ECO:0000259" key="1">
    <source>
        <dbReference type="PROSITE" id="PS51186"/>
    </source>
</evidence>
<keyword evidence="2" id="KW-0012">Acyltransferase</keyword>
<dbReference type="InterPro" id="IPR000182">
    <property type="entry name" value="GNAT_dom"/>
</dbReference>
<evidence type="ECO:0000313" key="3">
    <source>
        <dbReference type="Proteomes" id="UP001596496"/>
    </source>
</evidence>
<keyword evidence="2" id="KW-0808">Transferase</keyword>
<organism evidence="2 3">
    <name type="scientific">Sphaerisporangium rhizosphaerae</name>
    <dbReference type="NCBI Taxonomy" id="2269375"/>
    <lineage>
        <taxon>Bacteria</taxon>
        <taxon>Bacillati</taxon>
        <taxon>Actinomycetota</taxon>
        <taxon>Actinomycetes</taxon>
        <taxon>Streptosporangiales</taxon>
        <taxon>Streptosporangiaceae</taxon>
        <taxon>Sphaerisporangium</taxon>
    </lineage>
</organism>
<dbReference type="PROSITE" id="PS51186">
    <property type="entry name" value="GNAT"/>
    <property type="match status" value="1"/>
</dbReference>
<sequence>MTAVPRDLTMRPITGPEELDLFTRLPYMLDRELADDLRTGRRRPGWMWVALRGDRPTARLAWWSRPGDPAPFLLDIFDVAADTAAPDATAHPAGSVVAPSGEDGVRLLRTAMEHVLPEGARPPEYIRYVPPGWRDDPVASRVVETRVAALELTGARLFVERLRLNWQPGTPIAEPSGRLAFRPVTGREELVELMTEVLEGTLDAHSRDELTRMTPREAAVQQYEEELERYQSPREWWRVATTPGGEPVGFVIPAHNSYNPIIAYIGVLPAHRGKGHIDDLLAEGTRILAAEGVPRVRASTDLGNVPMARAFRRAGYVEFERELNYTWP</sequence>
<dbReference type="RefSeq" id="WP_380828251.1">
    <property type="nucleotide sequence ID" value="NZ_JBHTCG010000012.1"/>
</dbReference>